<dbReference type="Gene3D" id="1.20.5.650">
    <property type="entry name" value="Single helix bin"/>
    <property type="match status" value="1"/>
</dbReference>
<evidence type="ECO:0000256" key="4">
    <source>
        <dbReference type="ARBA" id="ARBA00022737"/>
    </source>
</evidence>
<keyword evidence="8" id="KW-0010">Activator</keyword>
<keyword evidence="9" id="KW-0804">Transcription</keyword>
<dbReference type="FunFam" id="2.20.25.10:FF:000012">
    <property type="entry name" value="Putative transcription factor IIIB 90 kDa subunit"/>
    <property type="match status" value="1"/>
</dbReference>
<dbReference type="PANTHER" id="PTHR11618:SF4">
    <property type="entry name" value="TRANSCRIPTION FACTOR IIIB 90 KDA SUBUNIT"/>
    <property type="match status" value="1"/>
</dbReference>
<dbReference type="GO" id="GO:0005634">
    <property type="term" value="C:nucleus"/>
    <property type="evidence" value="ECO:0007669"/>
    <property type="project" value="UniProtKB-SubCell"/>
</dbReference>
<feature type="compositionally biased region" description="Polar residues" evidence="13">
    <location>
        <begin position="561"/>
        <end position="574"/>
    </location>
</feature>
<dbReference type="Pfam" id="PF00382">
    <property type="entry name" value="TFIIB"/>
    <property type="match status" value="2"/>
</dbReference>
<dbReference type="GO" id="GO:0000126">
    <property type="term" value="C:transcription factor TFIIIB complex"/>
    <property type="evidence" value="ECO:0007669"/>
    <property type="project" value="TreeGrafter"/>
</dbReference>
<dbReference type="InterPro" id="IPR011665">
    <property type="entry name" value="BRF1_TBP-bd_dom"/>
</dbReference>
<dbReference type="GO" id="GO:0097550">
    <property type="term" value="C:transcription preinitiation complex"/>
    <property type="evidence" value="ECO:0007669"/>
    <property type="project" value="TreeGrafter"/>
</dbReference>
<evidence type="ECO:0000256" key="6">
    <source>
        <dbReference type="ARBA" id="ARBA00022833"/>
    </source>
</evidence>
<proteinExistence type="inferred from homology"/>
<feature type="region of interest" description="Disordered" evidence="13">
    <location>
        <begin position="337"/>
        <end position="358"/>
    </location>
</feature>
<evidence type="ECO:0000256" key="8">
    <source>
        <dbReference type="ARBA" id="ARBA00023159"/>
    </source>
</evidence>
<feature type="region of interest" description="Disordered" evidence="13">
    <location>
        <begin position="468"/>
        <end position="498"/>
    </location>
</feature>
<feature type="compositionally biased region" description="Pro residues" evidence="13">
    <location>
        <begin position="582"/>
        <end position="592"/>
    </location>
</feature>
<dbReference type="InterPro" id="IPR000812">
    <property type="entry name" value="TFIIB"/>
</dbReference>
<dbReference type="InterPro" id="IPR013150">
    <property type="entry name" value="TFIIB_cyclin"/>
</dbReference>
<dbReference type="PROSITE" id="PS51134">
    <property type="entry name" value="ZF_TFIIB"/>
    <property type="match status" value="1"/>
</dbReference>
<dbReference type="FunFam" id="1.10.472.10:FF:000007">
    <property type="entry name" value="Transcription factor IIIB 90 kDa subunit"/>
    <property type="match status" value="1"/>
</dbReference>
<dbReference type="Proteomes" id="UP000466442">
    <property type="component" value="Unassembled WGS sequence"/>
</dbReference>
<dbReference type="GO" id="GO:0000995">
    <property type="term" value="F:RNA polymerase III general transcription initiation factor activity"/>
    <property type="evidence" value="ECO:0007669"/>
    <property type="project" value="TreeGrafter"/>
</dbReference>
<keyword evidence="7" id="KW-0805">Transcription regulation</keyword>
<name>A0A8S9XJE6_APOLU</name>
<keyword evidence="6" id="KW-0862">Zinc</keyword>
<dbReference type="AlphaFoldDB" id="A0A8S9XJE6"/>
<evidence type="ECO:0000256" key="3">
    <source>
        <dbReference type="ARBA" id="ARBA00022723"/>
    </source>
</evidence>
<dbReference type="Pfam" id="PF08271">
    <property type="entry name" value="Zn_Ribbon_TF"/>
    <property type="match status" value="1"/>
</dbReference>
<keyword evidence="3" id="KW-0479">Metal-binding</keyword>
<comment type="similarity">
    <text evidence="2">Belongs to the TFIIB family.</text>
</comment>
<dbReference type="CDD" id="cd20554">
    <property type="entry name" value="CYCLIN_TFIIIB90_rpt2"/>
    <property type="match status" value="1"/>
</dbReference>
<keyword evidence="5 12" id="KW-0863">Zinc-finger</keyword>
<feature type="domain" description="TFIIB-type" evidence="14">
    <location>
        <begin position="3"/>
        <end position="34"/>
    </location>
</feature>
<dbReference type="GO" id="GO:0008270">
    <property type="term" value="F:zinc ion binding"/>
    <property type="evidence" value="ECO:0007669"/>
    <property type="project" value="UniProtKB-KW"/>
</dbReference>
<organism evidence="15 16">
    <name type="scientific">Apolygus lucorum</name>
    <name type="common">Small green plant bug</name>
    <name type="synonym">Lygocoris lucorum</name>
    <dbReference type="NCBI Taxonomy" id="248454"/>
    <lineage>
        <taxon>Eukaryota</taxon>
        <taxon>Metazoa</taxon>
        <taxon>Ecdysozoa</taxon>
        <taxon>Arthropoda</taxon>
        <taxon>Hexapoda</taxon>
        <taxon>Insecta</taxon>
        <taxon>Pterygota</taxon>
        <taxon>Neoptera</taxon>
        <taxon>Paraneoptera</taxon>
        <taxon>Hemiptera</taxon>
        <taxon>Heteroptera</taxon>
        <taxon>Panheteroptera</taxon>
        <taxon>Cimicomorpha</taxon>
        <taxon>Miridae</taxon>
        <taxon>Mirini</taxon>
        <taxon>Apolygus</taxon>
    </lineage>
</organism>
<evidence type="ECO:0000259" key="14">
    <source>
        <dbReference type="PROSITE" id="PS51134"/>
    </source>
</evidence>
<comment type="subcellular location">
    <subcellularLocation>
        <location evidence="1">Nucleus</location>
    </subcellularLocation>
</comment>
<feature type="compositionally biased region" description="Basic and acidic residues" evidence="13">
    <location>
        <begin position="468"/>
        <end position="481"/>
    </location>
</feature>
<accession>A0A8S9XJE6</accession>
<dbReference type="GO" id="GO:0017025">
    <property type="term" value="F:TBP-class protein binding"/>
    <property type="evidence" value="ECO:0007669"/>
    <property type="project" value="InterPro"/>
</dbReference>
<dbReference type="PANTHER" id="PTHR11618">
    <property type="entry name" value="TRANSCRIPTION INITIATION FACTOR IIB-RELATED"/>
    <property type="match status" value="1"/>
</dbReference>
<dbReference type="InterPro" id="IPR013763">
    <property type="entry name" value="Cyclin-like_dom"/>
</dbReference>
<evidence type="ECO:0000256" key="10">
    <source>
        <dbReference type="ARBA" id="ARBA00023242"/>
    </source>
</evidence>
<feature type="compositionally biased region" description="Polar residues" evidence="13">
    <location>
        <begin position="393"/>
        <end position="407"/>
    </location>
</feature>
<dbReference type="InterPro" id="IPR036915">
    <property type="entry name" value="Cyclin-like_sf"/>
</dbReference>
<sequence length="654" mass="72760">MGAGGKCKACGSSTLEVDPSRGDTVCTTCGTVLEDSVIVSEVQFEENSHGISSALGQFVSADSTGGCRTFGNGFHPSVARESRDITLQNAKKAITNLCQNVRLNQHCLETAFNFYKMALNRHLTRGRKQSHVVAACVYITCRIEGTPHLLIDFSDVLQICAFELGRTYIKISQALCINIPAVDPCLYVLRFANKLELGDKTHEVTMTALRLVQRMKRDNIHYGRRPSGICGAALLMAARLHNFSRSVGDIVKVVQVHETTLRKRLVEFGETPSSSLSLTEFMTVDLEEEQDPPSYKSARAKDRQRLQELVEDKASLKQFNQLKQEIEKHIFDKRKRKNTGEFDDPETSKKRAEDEDEDFKNFVNEATLDILEDIEDDNIELRELEENAGLGPNLQSMGISEVDGSSTRADQPFVFEYEAKDGELDLEGIDDDEIDGYLMNDKDAEGKGELWNKLNAEYLKAKKEKQERLEKELAEGKAPTDRKKRKMSKKKAANQANSAGEAIEKMLQEKKISTKINYDVLKSLSVLKNEVSADTIVAKLEGVKAELVPKEEVLSGLQDVNYKTTSSSKPVATTSSIASSPKPGPSSKPSPAPSVDKKRVVAPVQEPQVVEDDIDDDDEVEEVGGEDVMSMAQMLNQHNDQGDGDDYYDYEDDY</sequence>
<evidence type="ECO:0000256" key="5">
    <source>
        <dbReference type="ARBA" id="ARBA00022771"/>
    </source>
</evidence>
<feature type="compositionally biased region" description="Basic residues" evidence="13">
    <location>
        <begin position="482"/>
        <end position="492"/>
    </location>
</feature>
<keyword evidence="16" id="KW-1185">Reference proteome</keyword>
<dbReference type="SUPFAM" id="SSF57783">
    <property type="entry name" value="Zinc beta-ribbon"/>
    <property type="match status" value="1"/>
</dbReference>
<feature type="compositionally biased region" description="Acidic residues" evidence="13">
    <location>
        <begin position="609"/>
        <end position="619"/>
    </location>
</feature>
<dbReference type="SMART" id="SM00385">
    <property type="entry name" value="CYCLIN"/>
    <property type="match status" value="2"/>
</dbReference>
<dbReference type="FunFam" id="1.10.472.10:FF:000002">
    <property type="entry name" value="Transcription factor IIIB 90 kDa subunit"/>
    <property type="match status" value="1"/>
</dbReference>
<reference evidence="15" key="1">
    <citation type="journal article" date="2021" name="Mol. Ecol. Resour.">
        <title>Apolygus lucorum genome provides insights into omnivorousness and mesophyll feeding.</title>
        <authorList>
            <person name="Liu Y."/>
            <person name="Liu H."/>
            <person name="Wang H."/>
            <person name="Huang T."/>
            <person name="Liu B."/>
            <person name="Yang B."/>
            <person name="Yin L."/>
            <person name="Li B."/>
            <person name="Zhang Y."/>
            <person name="Zhang S."/>
            <person name="Jiang F."/>
            <person name="Zhang X."/>
            <person name="Ren Y."/>
            <person name="Wang B."/>
            <person name="Wang S."/>
            <person name="Lu Y."/>
            <person name="Wu K."/>
            <person name="Fan W."/>
            <person name="Wang G."/>
        </authorList>
    </citation>
    <scope>NUCLEOTIDE SEQUENCE</scope>
    <source>
        <strain evidence="15">12Hb</strain>
    </source>
</reference>
<dbReference type="PRINTS" id="PR00685">
    <property type="entry name" value="TIFACTORIIB"/>
</dbReference>
<evidence type="ECO:0000256" key="11">
    <source>
        <dbReference type="ARBA" id="ARBA00031009"/>
    </source>
</evidence>
<dbReference type="GO" id="GO:0070897">
    <property type="term" value="P:transcription preinitiation complex assembly"/>
    <property type="evidence" value="ECO:0007669"/>
    <property type="project" value="InterPro"/>
</dbReference>
<feature type="region of interest" description="Disordered" evidence="13">
    <location>
        <begin position="554"/>
        <end position="619"/>
    </location>
</feature>
<dbReference type="Pfam" id="PF07741">
    <property type="entry name" value="BRF1"/>
    <property type="match status" value="1"/>
</dbReference>
<dbReference type="Gene3D" id="1.10.472.10">
    <property type="entry name" value="Cyclin-like"/>
    <property type="match status" value="2"/>
</dbReference>
<keyword evidence="10" id="KW-0539">Nucleus</keyword>
<keyword evidence="4" id="KW-0677">Repeat</keyword>
<evidence type="ECO:0000313" key="15">
    <source>
        <dbReference type="EMBL" id="KAF6207715.1"/>
    </source>
</evidence>
<dbReference type="GO" id="GO:0001006">
    <property type="term" value="F:RNA polymerase III type 3 promoter sequence-specific DNA binding"/>
    <property type="evidence" value="ECO:0007669"/>
    <property type="project" value="TreeGrafter"/>
</dbReference>
<feature type="region of interest" description="Disordered" evidence="13">
    <location>
        <begin position="386"/>
        <end position="407"/>
    </location>
</feature>
<protein>
    <recommendedName>
        <fullName evidence="11">B-related factor 1</fullName>
    </recommendedName>
</protein>
<dbReference type="SUPFAM" id="SSF47954">
    <property type="entry name" value="Cyclin-like"/>
    <property type="match status" value="2"/>
</dbReference>
<gene>
    <name evidence="15" type="ORF">GE061_016163</name>
</gene>
<evidence type="ECO:0000256" key="9">
    <source>
        <dbReference type="ARBA" id="ARBA00023163"/>
    </source>
</evidence>
<evidence type="ECO:0000256" key="2">
    <source>
        <dbReference type="ARBA" id="ARBA00010857"/>
    </source>
</evidence>
<evidence type="ECO:0000256" key="13">
    <source>
        <dbReference type="SAM" id="MobiDB-lite"/>
    </source>
</evidence>
<evidence type="ECO:0000256" key="1">
    <source>
        <dbReference type="ARBA" id="ARBA00004123"/>
    </source>
</evidence>
<dbReference type="EMBL" id="WIXP02000007">
    <property type="protein sequence ID" value="KAF6207715.1"/>
    <property type="molecule type" value="Genomic_DNA"/>
</dbReference>
<evidence type="ECO:0000313" key="16">
    <source>
        <dbReference type="Proteomes" id="UP000466442"/>
    </source>
</evidence>
<dbReference type="InterPro" id="IPR013137">
    <property type="entry name" value="Znf_TFIIB"/>
</dbReference>
<dbReference type="OrthoDB" id="511529at2759"/>
<dbReference type="Gene3D" id="2.20.25.10">
    <property type="match status" value="1"/>
</dbReference>
<evidence type="ECO:0000256" key="12">
    <source>
        <dbReference type="PROSITE-ProRule" id="PRU00469"/>
    </source>
</evidence>
<evidence type="ECO:0000256" key="7">
    <source>
        <dbReference type="ARBA" id="ARBA00023015"/>
    </source>
</evidence>
<dbReference type="CDD" id="cd20553">
    <property type="entry name" value="CYCLIN_TFIIIB90_rpt1"/>
    <property type="match status" value="1"/>
</dbReference>
<comment type="caution">
    <text evidence="15">The sequence shown here is derived from an EMBL/GenBank/DDBJ whole genome shotgun (WGS) entry which is preliminary data.</text>
</comment>